<evidence type="ECO:0008006" key="4">
    <source>
        <dbReference type="Google" id="ProtNLM"/>
    </source>
</evidence>
<evidence type="ECO:0000313" key="2">
    <source>
        <dbReference type="EMBL" id="MEW9572060.1"/>
    </source>
</evidence>
<dbReference type="Proteomes" id="UP001556220">
    <property type="component" value="Unassembled WGS sequence"/>
</dbReference>
<keyword evidence="1" id="KW-0732">Signal</keyword>
<organism evidence="2 3">
    <name type="scientific">Rhodanobacter lycopersici</name>
    <dbReference type="NCBI Taxonomy" id="3162487"/>
    <lineage>
        <taxon>Bacteria</taxon>
        <taxon>Pseudomonadati</taxon>
        <taxon>Pseudomonadota</taxon>
        <taxon>Gammaproteobacteria</taxon>
        <taxon>Lysobacterales</taxon>
        <taxon>Rhodanobacteraceae</taxon>
        <taxon>Rhodanobacter</taxon>
    </lineage>
</organism>
<proteinExistence type="predicted"/>
<feature type="signal peptide" evidence="1">
    <location>
        <begin position="1"/>
        <end position="31"/>
    </location>
</feature>
<sequence length="246" mass="26867">MMILPPLPRRLAVAALAGALVLAGCSQSSTPAPNAAQQQAQAQDAEAARNLDTYRQLLRIHNDQMAASMGEDIVQRFPNSAAAKEVQQTLPGIEKRWKENSEKARLAALWQYQVAPMAGGTQSTAAIYNSQPTDVHVRLVLRRHTSWGQSAFLFSDGHGFVCKGNCTIAAKFDDKPHAIKAYAPSTGEPALMIRDDKAFIALLEKTKKVSLDVTMQDGEKKLSLLYEVGGFVPDQWQPLPKKTGKK</sequence>
<evidence type="ECO:0000256" key="1">
    <source>
        <dbReference type="SAM" id="SignalP"/>
    </source>
</evidence>
<dbReference type="EMBL" id="JBFOHK010000002">
    <property type="protein sequence ID" value="MEW9572060.1"/>
    <property type="molecule type" value="Genomic_DNA"/>
</dbReference>
<evidence type="ECO:0000313" key="3">
    <source>
        <dbReference type="Proteomes" id="UP001556220"/>
    </source>
</evidence>
<keyword evidence="3" id="KW-1185">Reference proteome</keyword>
<reference evidence="2 3" key="1">
    <citation type="submission" date="2024-06" db="EMBL/GenBank/DDBJ databases">
        <authorList>
            <person name="Woo H."/>
        </authorList>
    </citation>
    <scope>NUCLEOTIDE SEQUENCE [LARGE SCALE GENOMIC DNA]</scope>
    <source>
        <strain evidence="2 3">Si-c</strain>
    </source>
</reference>
<protein>
    <recommendedName>
        <fullName evidence="4">Lipoprotein</fullName>
    </recommendedName>
</protein>
<comment type="caution">
    <text evidence="2">The sequence shown here is derived from an EMBL/GenBank/DDBJ whole genome shotgun (WGS) entry which is preliminary data.</text>
</comment>
<accession>A0ABV3QE01</accession>
<feature type="chain" id="PRO_5046161413" description="Lipoprotein" evidence="1">
    <location>
        <begin position="32"/>
        <end position="246"/>
    </location>
</feature>
<name>A0ABV3QE01_9GAMM</name>
<gene>
    <name evidence="2" type="ORF">ABQJ54_09860</name>
</gene>